<dbReference type="Proteomes" id="UP001500274">
    <property type="component" value="Unassembled WGS sequence"/>
</dbReference>
<comment type="caution">
    <text evidence="3">The sequence shown here is derived from an EMBL/GenBank/DDBJ whole genome shotgun (WGS) entry which is preliminary data.</text>
</comment>
<gene>
    <name evidence="3" type="ORF">GCM10009862_06690</name>
</gene>
<keyword evidence="2" id="KW-0732">Signal</keyword>
<organism evidence="3 4">
    <name type="scientific">Microbacterium binotii</name>
    <dbReference type="NCBI Taxonomy" id="462710"/>
    <lineage>
        <taxon>Bacteria</taxon>
        <taxon>Bacillati</taxon>
        <taxon>Actinomycetota</taxon>
        <taxon>Actinomycetes</taxon>
        <taxon>Micrococcales</taxon>
        <taxon>Microbacteriaceae</taxon>
        <taxon>Microbacterium</taxon>
    </lineage>
</organism>
<dbReference type="PROSITE" id="PS51257">
    <property type="entry name" value="PROKAR_LIPOPROTEIN"/>
    <property type="match status" value="1"/>
</dbReference>
<dbReference type="RefSeq" id="WP_344226880.1">
    <property type="nucleotide sequence ID" value="NZ_BAAARI010000003.1"/>
</dbReference>
<proteinExistence type="predicted"/>
<sequence length="194" mass="20528">MNRRYAVAALIIALALTGCAAQPVSQEPTPTTTPAVTAAPSDALAPSVTPSPTSQPEVPAEPVLTVTVTDAMPWAEAWEPPTMDGTYRVIDDAHGFPENGTKYVLAHARTPWRGSSPGNDWVEKVTASGQIVVLDGVRYVVGAISTVDKPRLVDAPIWGPTDSDRAYLITCVPLITGETATQNRIITLTREGAL</sequence>
<feature type="compositionally biased region" description="Low complexity" evidence="1">
    <location>
        <begin position="28"/>
        <end position="40"/>
    </location>
</feature>
<feature type="chain" id="PRO_5045630590" description="Sortase" evidence="2">
    <location>
        <begin position="21"/>
        <end position="194"/>
    </location>
</feature>
<keyword evidence="4" id="KW-1185">Reference proteome</keyword>
<feature type="region of interest" description="Disordered" evidence="1">
    <location>
        <begin position="23"/>
        <end position="59"/>
    </location>
</feature>
<evidence type="ECO:0008006" key="5">
    <source>
        <dbReference type="Google" id="ProtNLM"/>
    </source>
</evidence>
<evidence type="ECO:0000313" key="3">
    <source>
        <dbReference type="EMBL" id="GAA2570555.1"/>
    </source>
</evidence>
<dbReference type="EMBL" id="BAAARI010000003">
    <property type="protein sequence ID" value="GAA2570555.1"/>
    <property type="molecule type" value="Genomic_DNA"/>
</dbReference>
<reference evidence="3 4" key="1">
    <citation type="journal article" date="2019" name="Int. J. Syst. Evol. Microbiol.">
        <title>The Global Catalogue of Microorganisms (GCM) 10K type strain sequencing project: providing services to taxonomists for standard genome sequencing and annotation.</title>
        <authorList>
            <consortium name="The Broad Institute Genomics Platform"/>
            <consortium name="The Broad Institute Genome Sequencing Center for Infectious Disease"/>
            <person name="Wu L."/>
            <person name="Ma J."/>
        </authorList>
    </citation>
    <scope>NUCLEOTIDE SEQUENCE [LARGE SCALE GENOMIC DNA]</scope>
    <source>
        <strain evidence="3 4">JCM 16365</strain>
    </source>
</reference>
<evidence type="ECO:0000256" key="2">
    <source>
        <dbReference type="SAM" id="SignalP"/>
    </source>
</evidence>
<accession>A0ABN3P974</accession>
<evidence type="ECO:0000313" key="4">
    <source>
        <dbReference type="Proteomes" id="UP001500274"/>
    </source>
</evidence>
<name>A0ABN3P974_9MICO</name>
<evidence type="ECO:0000256" key="1">
    <source>
        <dbReference type="SAM" id="MobiDB-lite"/>
    </source>
</evidence>
<feature type="signal peptide" evidence="2">
    <location>
        <begin position="1"/>
        <end position="20"/>
    </location>
</feature>
<protein>
    <recommendedName>
        <fullName evidence="5">Sortase</fullName>
    </recommendedName>
</protein>